<dbReference type="Pfam" id="PF02075">
    <property type="entry name" value="RuvC"/>
    <property type="match status" value="1"/>
</dbReference>
<keyword evidence="11" id="KW-0234">DNA repair</keyword>
<dbReference type="GO" id="GO:0006310">
    <property type="term" value="P:DNA recombination"/>
    <property type="evidence" value="ECO:0007669"/>
    <property type="project" value="UniProtKB-KW"/>
</dbReference>
<dbReference type="GO" id="GO:0004520">
    <property type="term" value="F:DNA endonuclease activity"/>
    <property type="evidence" value="ECO:0007669"/>
    <property type="project" value="InterPro"/>
</dbReference>
<keyword evidence="9" id="KW-0238">DNA-binding</keyword>
<keyword evidence="4" id="KW-0479">Metal-binding</keyword>
<dbReference type="InterPro" id="IPR036397">
    <property type="entry name" value="RNaseH_sf"/>
</dbReference>
<evidence type="ECO:0000256" key="9">
    <source>
        <dbReference type="ARBA" id="ARBA00023125"/>
    </source>
</evidence>
<dbReference type="SUPFAM" id="SSF53098">
    <property type="entry name" value="Ribonuclease H-like"/>
    <property type="match status" value="1"/>
</dbReference>
<dbReference type="PANTHER" id="PTHR30194:SF3">
    <property type="entry name" value="CROSSOVER JUNCTION ENDODEOXYRIBONUCLEASE RUVC"/>
    <property type="match status" value="1"/>
</dbReference>
<evidence type="ECO:0000256" key="7">
    <source>
        <dbReference type="ARBA" id="ARBA00022801"/>
    </source>
</evidence>
<keyword evidence="5" id="KW-0255">Endonuclease</keyword>
<evidence type="ECO:0000256" key="10">
    <source>
        <dbReference type="ARBA" id="ARBA00023172"/>
    </source>
</evidence>
<evidence type="ECO:0000256" key="1">
    <source>
        <dbReference type="ARBA" id="ARBA00009518"/>
    </source>
</evidence>
<evidence type="ECO:0000313" key="12">
    <source>
        <dbReference type="EMBL" id="KKN37888.1"/>
    </source>
</evidence>
<evidence type="ECO:0000256" key="11">
    <source>
        <dbReference type="ARBA" id="ARBA00023204"/>
    </source>
</evidence>
<evidence type="ECO:0000256" key="6">
    <source>
        <dbReference type="ARBA" id="ARBA00022763"/>
    </source>
</evidence>
<dbReference type="Gene3D" id="3.30.420.10">
    <property type="entry name" value="Ribonuclease H-like superfamily/Ribonuclease H"/>
    <property type="match status" value="1"/>
</dbReference>
<dbReference type="EMBL" id="LAZR01001864">
    <property type="protein sequence ID" value="KKN37888.1"/>
    <property type="molecule type" value="Genomic_DNA"/>
</dbReference>
<evidence type="ECO:0000256" key="5">
    <source>
        <dbReference type="ARBA" id="ARBA00022759"/>
    </source>
</evidence>
<protein>
    <submittedName>
        <fullName evidence="12">Uncharacterized protein</fullName>
    </submittedName>
</protein>
<name>A0A0F9T8X4_9ZZZZ</name>
<organism evidence="12">
    <name type="scientific">marine sediment metagenome</name>
    <dbReference type="NCBI Taxonomy" id="412755"/>
    <lineage>
        <taxon>unclassified sequences</taxon>
        <taxon>metagenomes</taxon>
        <taxon>ecological metagenomes</taxon>
    </lineage>
</organism>
<dbReference type="PANTHER" id="PTHR30194">
    <property type="entry name" value="CROSSOVER JUNCTION ENDODEOXYRIBONUCLEASE RUVC"/>
    <property type="match status" value="1"/>
</dbReference>
<accession>A0A0F9T8X4</accession>
<keyword evidence="6" id="KW-0227">DNA damage</keyword>
<comment type="similarity">
    <text evidence="1">Belongs to the RuvC family.</text>
</comment>
<evidence type="ECO:0000256" key="4">
    <source>
        <dbReference type="ARBA" id="ARBA00022723"/>
    </source>
</evidence>
<keyword evidence="7" id="KW-0378">Hydrolase</keyword>
<sequence length="177" mass="20453">MTTVLGIDIASRRTGWALINNGRINKKYLGLINIKYNESMGKRLVAFEIALKELIEQYNPDEIVMEDIFKGPNIKTFKILSLFRGVAIKAIYEITGKDPISIMAIQVRKIINITNNKEIVFNTLNDKYKLDFDFKKHNDIVDAIALCLAGHVMEKQGLSEKDLRSKKKRRKRKKRKK</sequence>
<proteinExistence type="inferred from homology"/>
<keyword evidence="10" id="KW-0233">DNA recombination</keyword>
<keyword evidence="3" id="KW-0540">Nuclease</keyword>
<keyword evidence="2" id="KW-0963">Cytoplasm</keyword>
<evidence type="ECO:0000256" key="2">
    <source>
        <dbReference type="ARBA" id="ARBA00022490"/>
    </source>
</evidence>
<evidence type="ECO:0000256" key="3">
    <source>
        <dbReference type="ARBA" id="ARBA00022722"/>
    </source>
</evidence>
<dbReference type="GO" id="GO:0046872">
    <property type="term" value="F:metal ion binding"/>
    <property type="evidence" value="ECO:0007669"/>
    <property type="project" value="UniProtKB-KW"/>
</dbReference>
<dbReference type="GO" id="GO:0016787">
    <property type="term" value="F:hydrolase activity"/>
    <property type="evidence" value="ECO:0007669"/>
    <property type="project" value="UniProtKB-KW"/>
</dbReference>
<dbReference type="GO" id="GO:0003677">
    <property type="term" value="F:DNA binding"/>
    <property type="evidence" value="ECO:0007669"/>
    <property type="project" value="UniProtKB-KW"/>
</dbReference>
<comment type="caution">
    <text evidence="12">The sequence shown here is derived from an EMBL/GenBank/DDBJ whole genome shotgun (WGS) entry which is preliminary data.</text>
</comment>
<dbReference type="GO" id="GO:0006281">
    <property type="term" value="P:DNA repair"/>
    <property type="evidence" value="ECO:0007669"/>
    <property type="project" value="UniProtKB-KW"/>
</dbReference>
<reference evidence="12" key="1">
    <citation type="journal article" date="2015" name="Nature">
        <title>Complex archaea that bridge the gap between prokaryotes and eukaryotes.</title>
        <authorList>
            <person name="Spang A."/>
            <person name="Saw J.H."/>
            <person name="Jorgensen S.L."/>
            <person name="Zaremba-Niedzwiedzka K."/>
            <person name="Martijn J."/>
            <person name="Lind A.E."/>
            <person name="van Eijk R."/>
            <person name="Schleper C."/>
            <person name="Guy L."/>
            <person name="Ettema T.J."/>
        </authorList>
    </citation>
    <scope>NUCLEOTIDE SEQUENCE</scope>
</reference>
<dbReference type="AlphaFoldDB" id="A0A0F9T8X4"/>
<keyword evidence="8" id="KW-0460">Magnesium</keyword>
<dbReference type="InterPro" id="IPR012337">
    <property type="entry name" value="RNaseH-like_sf"/>
</dbReference>
<evidence type="ECO:0000256" key="8">
    <source>
        <dbReference type="ARBA" id="ARBA00022842"/>
    </source>
</evidence>
<gene>
    <name evidence="12" type="ORF">LCGC14_0758970</name>
</gene>
<dbReference type="InterPro" id="IPR002176">
    <property type="entry name" value="X-over_junc_endoDNase_RuvC"/>
</dbReference>